<evidence type="ECO:0008006" key="4">
    <source>
        <dbReference type="Google" id="ProtNLM"/>
    </source>
</evidence>
<feature type="transmembrane region" description="Helical" evidence="1">
    <location>
        <begin position="492"/>
        <end position="514"/>
    </location>
</feature>
<accession>A0ABR7MDR9</accession>
<feature type="transmembrane region" description="Helical" evidence="1">
    <location>
        <begin position="378"/>
        <end position="395"/>
    </location>
</feature>
<organism evidence="2 3">
    <name type="scientific">Flavihumibacter stibioxidans</name>
    <dbReference type="NCBI Taxonomy" id="1834163"/>
    <lineage>
        <taxon>Bacteria</taxon>
        <taxon>Pseudomonadati</taxon>
        <taxon>Bacteroidota</taxon>
        <taxon>Chitinophagia</taxon>
        <taxon>Chitinophagales</taxon>
        <taxon>Chitinophagaceae</taxon>
        <taxon>Flavihumibacter</taxon>
    </lineage>
</organism>
<keyword evidence="1" id="KW-0812">Transmembrane</keyword>
<dbReference type="Pfam" id="PF10136">
    <property type="entry name" value="SpecificRecomb"/>
    <property type="match status" value="1"/>
</dbReference>
<feature type="transmembrane region" description="Helical" evidence="1">
    <location>
        <begin position="348"/>
        <end position="366"/>
    </location>
</feature>
<feature type="transmembrane region" description="Helical" evidence="1">
    <location>
        <begin position="447"/>
        <end position="471"/>
    </location>
</feature>
<evidence type="ECO:0000313" key="2">
    <source>
        <dbReference type="EMBL" id="MBC6493171.1"/>
    </source>
</evidence>
<keyword evidence="1" id="KW-1133">Transmembrane helix</keyword>
<dbReference type="EMBL" id="MBUA01000031">
    <property type="protein sequence ID" value="MBC6493171.1"/>
    <property type="molecule type" value="Genomic_DNA"/>
</dbReference>
<dbReference type="Proteomes" id="UP000765802">
    <property type="component" value="Unassembled WGS sequence"/>
</dbReference>
<protein>
    <recommendedName>
        <fullName evidence="4">Site-specific recombinase</fullName>
    </recommendedName>
</protein>
<keyword evidence="1" id="KW-0472">Membrane</keyword>
<gene>
    <name evidence="2" type="ORF">BC349_19120</name>
</gene>
<proteinExistence type="predicted"/>
<comment type="caution">
    <text evidence="2">The sequence shown here is derived from an EMBL/GenBank/DDBJ whole genome shotgun (WGS) entry which is preliminary data.</text>
</comment>
<dbReference type="RefSeq" id="WP_187258489.1">
    <property type="nucleotide sequence ID" value="NZ_JBHULF010000006.1"/>
</dbReference>
<dbReference type="InterPro" id="IPR011385">
    <property type="entry name" value="Site-sp_rcmbase"/>
</dbReference>
<evidence type="ECO:0000256" key="1">
    <source>
        <dbReference type="SAM" id="Phobius"/>
    </source>
</evidence>
<keyword evidence="3" id="KW-1185">Reference proteome</keyword>
<sequence>MTSTDNQEHNEKKEGRNLPTGKAIVLPILLADRGLDYLIELVKQIRPSSPKNINDAETRFRALLYQVEEDVSSLITLRSAIRSQFIQSEVLPALVESGLISSRGFVQELGRKLKHKILPELQEKTDFLYVIRRVFYKPTDYIWVEGIDIALWKRFFRLLRVQVNLNNQQLIDQLRNALRILSYRVATLGLEKEVAKRFGTNKDAIAPFLEQNQLISRYLNEPYTSEQDMQMLLYNFQEQLHNCRQSIIWLREQRVYQGTSLAQTFLMVRIQQMLDRMLIISDVLDRDNQFDEERFIYYFITIVTNENKKTSLREFLSDNLGLLAYQIAEHKGRRGEKYITTNPEEFRLLFRSAVGGGFIVSFVAVIKNLLGKLVLPPFWMGFLYSTNYAAGFVAMDRTNTTLATKQPAFTASAVANSLDSKKHKGQPDLKNLAITIGNISRSQIASFAGNLLVVFPLTYLLVWLMEYSLGYRIVNGEQALKLLGDQHPYHSFALLYACFTGVFLFLSGIISGYVENHIIYGQLTERLRNHPVLSHTMSPIKLNRLVEFFNKYSGPLTGSIALGFFLGMSSIVGKIFGIPFDIRHITISAGNAAIGYFGLEQPVHWSYLLIVFLGVLGIGFLNFFVSFSLAFFVAMKSRGLRMRDYPELFSTIWRYFRKYPVDFLLPPHQPRKAADI</sequence>
<feature type="transmembrane region" description="Helical" evidence="1">
    <location>
        <begin position="605"/>
        <end position="633"/>
    </location>
</feature>
<reference evidence="2 3" key="1">
    <citation type="submission" date="2016-07" db="EMBL/GenBank/DDBJ databases">
        <title>Genome analysis of Flavihumibacter stibioxidans YS-17.</title>
        <authorList>
            <person name="Shi K."/>
            <person name="Han Y."/>
            <person name="Wang G."/>
        </authorList>
    </citation>
    <scope>NUCLEOTIDE SEQUENCE [LARGE SCALE GENOMIC DNA]</scope>
    <source>
        <strain evidence="2 3">YS-17</strain>
    </source>
</reference>
<evidence type="ECO:0000313" key="3">
    <source>
        <dbReference type="Proteomes" id="UP000765802"/>
    </source>
</evidence>
<name>A0ABR7MDR9_9BACT</name>
<feature type="transmembrane region" description="Helical" evidence="1">
    <location>
        <begin position="552"/>
        <end position="573"/>
    </location>
</feature>